<dbReference type="SMART" id="SM00488">
    <property type="entry name" value="DEXDc2"/>
    <property type="match status" value="1"/>
</dbReference>
<feature type="domain" description="Helicase ATP-binding" evidence="5">
    <location>
        <begin position="7"/>
        <end position="457"/>
    </location>
</feature>
<dbReference type="InterPro" id="IPR014013">
    <property type="entry name" value="Helic_SF1/SF2_ATP-bd_DinG/Rad3"/>
</dbReference>
<evidence type="ECO:0000259" key="5">
    <source>
        <dbReference type="PROSITE" id="PS51193"/>
    </source>
</evidence>
<dbReference type="InterPro" id="IPR006554">
    <property type="entry name" value="Helicase-like_DEXD_c2"/>
</dbReference>
<evidence type="ECO:0000256" key="4">
    <source>
        <dbReference type="SAM" id="MobiDB-lite"/>
    </source>
</evidence>
<keyword evidence="2" id="KW-0378">Hydrolase</keyword>
<reference evidence="6" key="1">
    <citation type="submission" date="2022-03" db="EMBL/GenBank/DDBJ databases">
        <title>Draft genome sequence of Aduncisulcus paluster, a free-living microaerophilic Fornicata.</title>
        <authorList>
            <person name="Yuyama I."/>
            <person name="Kume K."/>
            <person name="Tamura T."/>
            <person name="Inagaki Y."/>
            <person name="Hashimoto T."/>
        </authorList>
    </citation>
    <scope>NUCLEOTIDE SEQUENCE</scope>
    <source>
        <strain evidence="6">NY0171</strain>
    </source>
</reference>
<feature type="compositionally biased region" description="Polar residues" evidence="4">
    <location>
        <begin position="296"/>
        <end position="308"/>
    </location>
</feature>
<accession>A0ABQ5JUQ6</accession>
<evidence type="ECO:0000313" key="7">
    <source>
        <dbReference type="Proteomes" id="UP001057375"/>
    </source>
</evidence>
<dbReference type="PANTHER" id="PTHR11472">
    <property type="entry name" value="DNA REPAIR DEAD HELICASE RAD3/XP-D SUBFAMILY MEMBER"/>
    <property type="match status" value="1"/>
</dbReference>
<dbReference type="InterPro" id="IPR014001">
    <property type="entry name" value="Helicase_ATP-bd"/>
</dbReference>
<organism evidence="6 7">
    <name type="scientific">Aduncisulcus paluster</name>
    <dbReference type="NCBI Taxonomy" id="2918883"/>
    <lineage>
        <taxon>Eukaryota</taxon>
        <taxon>Metamonada</taxon>
        <taxon>Carpediemonas-like organisms</taxon>
        <taxon>Aduncisulcus</taxon>
    </lineage>
</organism>
<dbReference type="EMBL" id="BQXS01011892">
    <property type="protein sequence ID" value="GKT17898.1"/>
    <property type="molecule type" value="Genomic_DNA"/>
</dbReference>
<dbReference type="InterPro" id="IPR045028">
    <property type="entry name" value="DinG/Rad3-like"/>
</dbReference>
<keyword evidence="7" id="KW-1185">Reference proteome</keyword>
<dbReference type="InterPro" id="IPR010614">
    <property type="entry name" value="RAD3-like_helicase_DEAD"/>
</dbReference>
<feature type="compositionally biased region" description="Acidic residues" evidence="4">
    <location>
        <begin position="268"/>
        <end position="285"/>
    </location>
</feature>
<dbReference type="Proteomes" id="UP001057375">
    <property type="component" value="Unassembled WGS sequence"/>
</dbReference>
<evidence type="ECO:0000256" key="1">
    <source>
        <dbReference type="ARBA" id="ARBA00022741"/>
    </source>
</evidence>
<dbReference type="PANTHER" id="PTHR11472:SF1">
    <property type="entry name" value="GENERAL TRANSCRIPTION AND DNA REPAIR FACTOR IIH HELICASE SUBUNIT XPD"/>
    <property type="match status" value="1"/>
</dbReference>
<dbReference type="Gene3D" id="3.40.50.300">
    <property type="entry name" value="P-loop containing nucleotide triphosphate hydrolases"/>
    <property type="match status" value="1"/>
</dbReference>
<protein>
    <submittedName>
        <fullName evidence="6">Multi-domain containing protein</fullName>
    </submittedName>
</protein>
<feature type="non-terminal residue" evidence="6">
    <location>
        <position position="512"/>
    </location>
</feature>
<keyword evidence="1" id="KW-0547">Nucleotide-binding</keyword>
<evidence type="ECO:0000313" key="6">
    <source>
        <dbReference type="EMBL" id="GKT17898.1"/>
    </source>
</evidence>
<evidence type="ECO:0000256" key="3">
    <source>
        <dbReference type="ARBA" id="ARBA00022840"/>
    </source>
</evidence>
<dbReference type="PROSITE" id="PS51193">
    <property type="entry name" value="HELICASE_ATP_BIND_2"/>
    <property type="match status" value="1"/>
</dbReference>
<evidence type="ECO:0000256" key="2">
    <source>
        <dbReference type="ARBA" id="ARBA00022801"/>
    </source>
</evidence>
<dbReference type="SUPFAM" id="SSF52540">
    <property type="entry name" value="P-loop containing nucleoside triphosphate hydrolases"/>
    <property type="match status" value="1"/>
</dbReference>
<dbReference type="Pfam" id="PF06733">
    <property type="entry name" value="DEAD_2"/>
    <property type="match status" value="2"/>
</dbReference>
<feature type="region of interest" description="Disordered" evidence="4">
    <location>
        <begin position="245"/>
        <end position="327"/>
    </location>
</feature>
<dbReference type="InterPro" id="IPR027417">
    <property type="entry name" value="P-loop_NTPase"/>
</dbReference>
<name>A0ABQ5JUQ6_9EUKA</name>
<proteinExistence type="predicted"/>
<dbReference type="SMART" id="SM00487">
    <property type="entry name" value="DEXDc"/>
    <property type="match status" value="1"/>
</dbReference>
<comment type="caution">
    <text evidence="6">The sequence shown here is derived from an EMBL/GenBank/DDBJ whole genome shotgun (WGS) entry which is preliminary data.</text>
</comment>
<sequence>MILSIDGLEVIFPYPTVYKEQVSFMHYYKHILDNGSADKHIGMIEMPSGTGKTAAILSVALAYLFHHPERYKKIYYTTRTISQIEQIMRELRRCIKGRIEHYTQIEAESPGRRLLNPHGTPLSAFDRDLFAVALSSRKNLCINAAVTRRNVRGYDKESNMIISTSSLSPSDQLGSSRSLPASTVDCRCSALTSINSRVKANLNGLKNADIKLPTSLKDIEDAAEGVTRHCPFFEFLVRSRDPPSLALKRKRESEHHSRHMHRSIKKEEDDEESSDESSDPTEDEEVSVKKEKSSGGAYQSSKSLSSDISMGKRRSIPTGSSIHDDTMKSKIGQDDGFAYPIHTYNLSALRTACGSVGICPYHTARHSFYEADIVVCSYLYLLDPTLTEDIELIPKNSMVIFDEAHNIEGVCKEILSQHINRRILSASQVCLDELSKRLDDKKIMAYAKAVSKTRKAVFGQGRCDLSILNVSEQRVGRIPKVGEIPEQSTISEWQRSVLSLSSTPSPSPFSIG</sequence>
<keyword evidence="3" id="KW-0067">ATP-binding</keyword>
<gene>
    <name evidence="6" type="ORF">ADUPG1_011197</name>
</gene>